<name>A0A7G3G9Z5_9NEIS</name>
<gene>
    <name evidence="2" type="ORF">C1H71_12860</name>
</gene>
<evidence type="ECO:0000313" key="3">
    <source>
        <dbReference type="Proteomes" id="UP000515917"/>
    </source>
</evidence>
<dbReference type="Gene3D" id="3.40.30.10">
    <property type="entry name" value="Glutaredoxin"/>
    <property type="match status" value="1"/>
</dbReference>
<dbReference type="InterPro" id="IPR011893">
    <property type="entry name" value="Selenoprotein_Rdx-typ"/>
</dbReference>
<keyword evidence="3" id="KW-1185">Reference proteome</keyword>
<organism evidence="2 3">
    <name type="scientific">Iodobacter fluviatilis</name>
    <dbReference type="NCBI Taxonomy" id="537"/>
    <lineage>
        <taxon>Bacteria</taxon>
        <taxon>Pseudomonadati</taxon>
        <taxon>Pseudomonadota</taxon>
        <taxon>Betaproteobacteria</taxon>
        <taxon>Neisseriales</taxon>
        <taxon>Chitinibacteraceae</taxon>
        <taxon>Iodobacter</taxon>
    </lineage>
</organism>
<reference evidence="2 3" key="1">
    <citation type="submission" date="2018-01" db="EMBL/GenBank/DDBJ databases">
        <title>Genome sequence of Iodobacter sp. strain PCH194 isolated from Indian Trans-Himalaya.</title>
        <authorList>
            <person name="Kumar V."/>
            <person name="Thakur V."/>
            <person name="Kumar S."/>
            <person name="Singh D."/>
        </authorList>
    </citation>
    <scope>NUCLEOTIDE SEQUENCE [LARGE SCALE GENOMIC DNA]</scope>
    <source>
        <strain evidence="2 3">PCH194</strain>
    </source>
</reference>
<sequence>MTPITKPRISILYCTRCNWLLRSAWLAQELLSSFADEVGEVALQPGTGGLFVVQCMDIIIWDRRIEGRFPESKELKQRIRDLIAPEKPLGHSDARRN</sequence>
<dbReference type="RefSeq" id="WP_130106870.1">
    <property type="nucleotide sequence ID" value="NZ_CP025781.1"/>
</dbReference>
<protein>
    <submittedName>
        <fullName evidence="2">SelT/selW/selH domain protein</fullName>
    </submittedName>
</protein>
<dbReference type="PANTHER" id="PTHR36417">
    <property type="entry name" value="SELENOPROTEIN DOMAIN PROTEIN (AFU_ORTHOLOGUE AFUA_1G05220)"/>
    <property type="match status" value="1"/>
</dbReference>
<dbReference type="AlphaFoldDB" id="A0A7G3G9Z5"/>
<dbReference type="InterPro" id="IPR036249">
    <property type="entry name" value="Thioredoxin-like_sf"/>
</dbReference>
<dbReference type="KEGG" id="ifl:C1H71_12860"/>
<dbReference type="SUPFAM" id="SSF52833">
    <property type="entry name" value="Thioredoxin-like"/>
    <property type="match status" value="1"/>
</dbReference>
<evidence type="ECO:0000313" key="2">
    <source>
        <dbReference type="EMBL" id="QBC44330.1"/>
    </source>
</evidence>
<dbReference type="EMBL" id="CP025781">
    <property type="protein sequence ID" value="QBC44330.1"/>
    <property type="molecule type" value="Genomic_DNA"/>
</dbReference>
<dbReference type="Pfam" id="PF10262">
    <property type="entry name" value="Rdx"/>
    <property type="match status" value="1"/>
</dbReference>
<proteinExistence type="predicted"/>
<dbReference type="Proteomes" id="UP000515917">
    <property type="component" value="Chromosome"/>
</dbReference>
<dbReference type="NCBIfam" id="TIGR02174">
    <property type="entry name" value="CXXU_selWTH"/>
    <property type="match status" value="1"/>
</dbReference>
<accession>A0A7G3G9Z5</accession>
<dbReference type="PANTHER" id="PTHR36417:SF2">
    <property type="entry name" value="SELENOPROTEIN DOMAIN PROTEIN (AFU_ORTHOLOGUE AFUA_1G05220)"/>
    <property type="match status" value="1"/>
</dbReference>
<keyword evidence="1" id="KW-0676">Redox-active center</keyword>
<evidence type="ECO:0000256" key="1">
    <source>
        <dbReference type="ARBA" id="ARBA00023284"/>
    </source>
</evidence>